<dbReference type="Gene3D" id="3.30.420.10">
    <property type="entry name" value="Ribonuclease H-like superfamily/Ribonuclease H"/>
    <property type="match status" value="1"/>
</dbReference>
<dbReference type="GO" id="GO:0042276">
    <property type="term" value="P:error-prone translesion synthesis"/>
    <property type="evidence" value="ECO:0007669"/>
    <property type="project" value="TreeGrafter"/>
</dbReference>
<dbReference type="Pfam" id="PF24065">
    <property type="entry name" value="REV3_N"/>
    <property type="match status" value="1"/>
</dbReference>
<evidence type="ECO:0000256" key="20">
    <source>
        <dbReference type="ARBA" id="ARBA00049244"/>
    </source>
</evidence>
<feature type="domain" description="C4-type zinc-finger of DNA polymerase delta" evidence="26">
    <location>
        <begin position="1579"/>
        <end position="1668"/>
    </location>
</feature>
<feature type="transmembrane region" description="Helical" evidence="23">
    <location>
        <begin position="2333"/>
        <end position="2352"/>
    </location>
</feature>
<evidence type="ECO:0000256" key="22">
    <source>
        <dbReference type="SAM" id="MobiDB-lite"/>
    </source>
</evidence>
<dbReference type="FunFam" id="3.30.342.10:FF:000018">
    <property type="entry name" value="DNA polymerase"/>
    <property type="match status" value="1"/>
</dbReference>
<feature type="compositionally biased region" description="Basic and acidic residues" evidence="22">
    <location>
        <begin position="434"/>
        <end position="444"/>
    </location>
</feature>
<feature type="domain" description="DNA-directed DNA polymerase family B exonuclease" evidence="25">
    <location>
        <begin position="835"/>
        <end position="1018"/>
    </location>
</feature>
<feature type="region of interest" description="Disordered" evidence="22">
    <location>
        <begin position="780"/>
        <end position="831"/>
    </location>
</feature>
<keyword evidence="8" id="KW-0548">Nucleotidyltransferase</keyword>
<evidence type="ECO:0000256" key="21">
    <source>
        <dbReference type="ARBA" id="ARBA00066055"/>
    </source>
</evidence>
<dbReference type="PANTHER" id="PTHR45812:SF1">
    <property type="entry name" value="DNA POLYMERASE ZETA CATALYTIC SUBUNIT"/>
    <property type="match status" value="1"/>
</dbReference>
<dbReference type="InterPro" id="IPR023211">
    <property type="entry name" value="DNA_pol_palm_dom_sf"/>
</dbReference>
<evidence type="ECO:0000313" key="29">
    <source>
        <dbReference type="Proteomes" id="UP000504637"/>
    </source>
</evidence>
<organism evidence="30">
    <name type="scientific">Dissoconium aciculare CBS 342.82</name>
    <dbReference type="NCBI Taxonomy" id="1314786"/>
    <lineage>
        <taxon>Eukaryota</taxon>
        <taxon>Fungi</taxon>
        <taxon>Dikarya</taxon>
        <taxon>Ascomycota</taxon>
        <taxon>Pezizomycotina</taxon>
        <taxon>Dothideomycetes</taxon>
        <taxon>Dothideomycetidae</taxon>
        <taxon>Mycosphaerellales</taxon>
        <taxon>Dissoconiaceae</taxon>
        <taxon>Dissoconium</taxon>
    </lineage>
</organism>
<keyword evidence="23" id="KW-1133">Transmembrane helix</keyword>
<feature type="region of interest" description="Disordered" evidence="22">
    <location>
        <begin position="492"/>
        <end position="580"/>
    </location>
</feature>
<dbReference type="GO" id="GO:0005634">
    <property type="term" value="C:nucleus"/>
    <property type="evidence" value="ECO:0007669"/>
    <property type="project" value="UniProtKB-SubCell"/>
</dbReference>
<keyword evidence="17" id="KW-0238">DNA-binding</keyword>
<dbReference type="SMART" id="SM00486">
    <property type="entry name" value="POLBc"/>
    <property type="match status" value="1"/>
</dbReference>
<feature type="compositionally biased region" description="Basic and acidic residues" evidence="22">
    <location>
        <begin position="2170"/>
        <end position="2182"/>
    </location>
</feature>
<dbReference type="GO" id="GO:0003677">
    <property type="term" value="F:DNA binding"/>
    <property type="evidence" value="ECO:0007669"/>
    <property type="project" value="UniProtKB-KW"/>
</dbReference>
<feature type="domain" description="DNA polymerase zeta catalytic subunit N-terminal" evidence="28">
    <location>
        <begin position="8"/>
        <end position="66"/>
    </location>
</feature>
<dbReference type="Proteomes" id="UP000504637">
    <property type="component" value="Unplaced"/>
</dbReference>
<feature type="domain" description="DNA-directed DNA polymerase family B multifunctional" evidence="24">
    <location>
        <begin position="1085"/>
        <end position="1531"/>
    </location>
</feature>
<keyword evidence="6" id="KW-0004">4Fe-4S</keyword>
<dbReference type="Gene3D" id="3.30.342.10">
    <property type="entry name" value="DNA Polymerase, chain B, domain 1"/>
    <property type="match status" value="1"/>
</dbReference>
<evidence type="ECO:0000256" key="1">
    <source>
        <dbReference type="ARBA" id="ARBA00001966"/>
    </source>
</evidence>
<feature type="transmembrane region" description="Helical" evidence="23">
    <location>
        <begin position="2261"/>
        <end position="2281"/>
    </location>
</feature>
<keyword evidence="13" id="KW-0862">Zinc</keyword>
<dbReference type="OrthoDB" id="2414538at2759"/>
<dbReference type="Pfam" id="PF24055">
    <property type="entry name" value="POL3_N"/>
    <property type="match status" value="1"/>
</dbReference>
<evidence type="ECO:0000256" key="11">
    <source>
        <dbReference type="ARBA" id="ARBA00022763"/>
    </source>
</evidence>
<dbReference type="FunFam" id="1.10.287.690:FF:000002">
    <property type="entry name" value="DNA polymerase zeta"/>
    <property type="match status" value="1"/>
</dbReference>
<evidence type="ECO:0000259" key="24">
    <source>
        <dbReference type="Pfam" id="PF00136"/>
    </source>
</evidence>
<keyword evidence="16" id="KW-0411">Iron-sulfur</keyword>
<dbReference type="RefSeq" id="XP_033456192.1">
    <property type="nucleotide sequence ID" value="XM_033603437.1"/>
</dbReference>
<keyword evidence="15" id="KW-0408">Iron</keyword>
<dbReference type="GO" id="GO:0000166">
    <property type="term" value="F:nucleotide binding"/>
    <property type="evidence" value="ECO:0007669"/>
    <property type="project" value="InterPro"/>
</dbReference>
<feature type="compositionally biased region" description="Polar residues" evidence="22">
    <location>
        <begin position="780"/>
        <end position="798"/>
    </location>
</feature>
<dbReference type="InterPro" id="IPR017964">
    <property type="entry name" value="DNA-dir_DNA_pol_B_CS"/>
</dbReference>
<evidence type="ECO:0000256" key="3">
    <source>
        <dbReference type="ARBA" id="ARBA00005755"/>
    </source>
</evidence>
<feature type="transmembrane region" description="Helical" evidence="23">
    <location>
        <begin position="2071"/>
        <end position="2093"/>
    </location>
</feature>
<feature type="domain" description="DNA polymerase delta/zeta catalytic subunit N-terminal" evidence="27">
    <location>
        <begin position="67"/>
        <end position="150"/>
    </location>
</feature>
<dbReference type="PRINTS" id="PR00106">
    <property type="entry name" value="DNAPOLB"/>
</dbReference>
<dbReference type="SUPFAM" id="SSF56672">
    <property type="entry name" value="DNA/RNA polymerases"/>
    <property type="match status" value="1"/>
</dbReference>
<keyword evidence="11" id="KW-0227">DNA damage</keyword>
<keyword evidence="9" id="KW-0235">DNA replication</keyword>
<evidence type="ECO:0000256" key="17">
    <source>
        <dbReference type="ARBA" id="ARBA00023125"/>
    </source>
</evidence>
<evidence type="ECO:0000256" key="9">
    <source>
        <dbReference type="ARBA" id="ARBA00022705"/>
    </source>
</evidence>
<evidence type="ECO:0000256" key="4">
    <source>
        <dbReference type="ARBA" id="ARBA00012417"/>
    </source>
</evidence>
<reference evidence="30" key="3">
    <citation type="submission" date="2025-08" db="UniProtKB">
        <authorList>
            <consortium name="RefSeq"/>
        </authorList>
    </citation>
    <scope>IDENTIFICATION</scope>
    <source>
        <strain evidence="30">CBS 342.82</strain>
    </source>
</reference>
<evidence type="ECO:0000256" key="2">
    <source>
        <dbReference type="ARBA" id="ARBA00004123"/>
    </source>
</evidence>
<dbReference type="InterPro" id="IPR042087">
    <property type="entry name" value="DNA_pol_B_thumb"/>
</dbReference>
<dbReference type="Pfam" id="PF03104">
    <property type="entry name" value="DNA_pol_B_exo1"/>
    <property type="match status" value="1"/>
</dbReference>
<dbReference type="EC" id="2.7.7.7" evidence="4"/>
<keyword evidence="14" id="KW-0239">DNA-directed DNA polymerase</keyword>
<dbReference type="InterPro" id="IPR056447">
    <property type="entry name" value="REV3_N"/>
</dbReference>
<evidence type="ECO:0000259" key="27">
    <source>
        <dbReference type="Pfam" id="PF24055"/>
    </source>
</evidence>
<evidence type="ECO:0000256" key="18">
    <source>
        <dbReference type="ARBA" id="ARBA00023204"/>
    </source>
</evidence>
<dbReference type="PROSITE" id="PS00116">
    <property type="entry name" value="DNA_POLYMERASE_B"/>
    <property type="match status" value="1"/>
</dbReference>
<comment type="similarity">
    <text evidence="3">Belongs to the DNA polymerase type-B family.</text>
</comment>
<feature type="compositionally biased region" description="Polar residues" evidence="22">
    <location>
        <begin position="609"/>
        <end position="637"/>
    </location>
</feature>
<sequence>MARKTEVFRVRLNCVDHYQHSPSSLDAPLFGSHTFSSTQRNRLPQVPVIRVFGATETGQKVCAHIHGAFPYLFVPYEGSIEEKTVDTYISAFRSAIDSALTLSYRRNPHDDPSKAIFVAHISLVKGVPFFGYNVGYKYFLKVYLLNPLHMTRFSDLLQQGAVMKQMFQPYEAHLQYLLQWMCDFNLYGCAYIEAKHAKFREPIPAWDDLDNEEHIWHDRSISADRLLNPNEFTRQSHCQLELDIRVEDILNRLSIDERPLHHSFVERLASLDNLPIEEKLVHSMKGLWKDETRRRKKRMGLSDDSSSPFPPEVLVSMSADPRNTSDGGWIHEVEFRRMVVELAAQEKRARGGGGLSFETFGEQDKTNDGVQTVWDSVADLFTSTMTFRWSAEKKLQATQRLDEILSNQTQLPGLAESEGSGVTTPDEAEANANQHEDEYGSDEEKAKEIMLTQRQKLAIASGKEAIARETESLFDAAEQKAAALSTSDALKRVAPTSSRHPFKKSKLADSTTINQGLTLRVPDRRAEKTGSLTWSPTSPLERPPPGAQVPKAFDHDNNENYLPPPSAQPPSFQQSPVASQGSKLAFPVVKNPQDPATILRLSQRDDQLQKPTQNASQKSTTDSLGSLVKSGSHNTPISPVEQRPTIDPVLAKNYGKAFPAPRYIDVLVYSIAPVSAAEVSRTLTPAVIYQDAYYSDEKDVPERPREYAGQEFKLLSRTMPYLPRFNTMGVDEGVKANDYDKQSSKVAARERSRKCTLRRWEIMSPPPTWAEVEGWVEQDQSTGQYDAKRSSIQQTSSQLKRKNKPDRELSQIEGPTQKNKHGVKYSQKKASTSVQHETGYMSIMSLETHINSRVDLAPDPERDEVNMIVWCIADELADENFKMGIIILAQEDDCDRVEKIRKTVGNNVEVEAEESELDLLNRMVDIVREYDPDVLTGYEVHNNSWGYLIERARIQYEFNLPDEFSRMKSLSHGRFGKDSDRWGFNHTSTVRITGRHTINIWRAMRSELNLLQYTMENVVFHLLQRRIPHYSYASLTKWYRSKRPKDLAKVLNYFVSRTKLDLDILDANELIPRTSEQARLLGVDFFSVFSRGSQFKVESLMFRIAKPESFILVSPSRKQVGAQNALECLPLVMEPQSAFYSSPLLVLDFQSLYPSVMIAYNYCYSTCLGRITNWRGTNKLGFGDFRRAPGLLELVQDKLNIAPNGMMYVRPEMRKSLLAKMLGEILETRVMVKSGMKVDKDDKTLQQLLNNRQLALKLIANVTYGYTSASFSGRMPCSEIADSIVQTGRETLEKAIALIHSVERWGAEVVYGDTDSLFVYLKGRTRDDAFKIGNEIAKAVTDVNPRPIKLKFEKVYHPCVLLAKKRYVGFKYESPNQTEPEFDAKGIETVRRDGTPAEQKIEEKALKLLFRTADLSQVKSYFQAQCTKIMSGRVSIQDFCFAKEVKLGTYADKGPPPPGALIATKRMLRDPRAEPQYGERIPYVVMAGAPGARLWERCVEPERLLHDAHAELDAEYYINKNLIPPLERIFNLVGANVRAWYDEMPKVQRIRMLGGPRLHEGESKNTKRTMESYMGSSHCLVCRTKLAPAQQQQQQSHSALRETVAELPLCHTCRHTKTSSTILTLRRRLQKAEMRARDIEKVCRSCADVAFDDSVSCDSRDCPVFYSRVKANSLLEVARNGTGKVLDDLETLVASAALITIRMGQGFSPRASHGSDVIWTIRLILSQDSSSNNLSHYAGVGCVHAKRSTTRTRRMRQCVADFLSRASTSLSLFSSRGFSLKHMFLKQVKSEKNRSFCCCSVVWLALSPLRAPDVHGVVFSLIASLCDRDPNPLMPASVTTDGRAEKDLLVVRNDERALPGHDLNSTESDISHDLKPAESNITNSHLSTTLSTTTTATSALRDKVQSTSEKLQDKFHIQRIRATGPFKFFYPTRVLMGVKWKDDRDPAGSGMADGSDLALLWRSRDSRKGRKNSIVLPSRSASLAVPTAARTIPTTDTATAPPSQTARLPSPIAQVCRNLWRMCTTFPYWDMSFWVAFGYTLGSAVFVINGCFAWIPLGFPDVPTFPGQAKYGVGITSCIGVLLFQIAAFIAYLEAVNEGSFGGSVLRRFLDESENNDEDQKEMVDAKLHLFLHHLNPSHHHHHHRHTAAAAVDPELGWKTKDLPDDLPDHEDPAPQPRRDAFDLGPSSIGSSTLESGSTYTLHPFRFLPTWHNLATHHIHSIGFLACTVQLIGTTIFVVTGIVALPGILENLVQWQLNAAYWIPQIVASAFFIAASLLFMLETQEKWWRFEPGVLGWWIGAWSLVGSCGFMLCGALGPAYLNPTAVYHSSLSSLWGSTAFLISSLIQWYEMIKNKYQVEERHPEGAEDVGSWPLRPRVG</sequence>
<reference evidence="30" key="1">
    <citation type="submission" date="2020-01" db="EMBL/GenBank/DDBJ databases">
        <authorList>
            <consortium name="DOE Joint Genome Institute"/>
            <person name="Haridas S."/>
            <person name="Albert R."/>
            <person name="Binder M."/>
            <person name="Bloem J."/>
            <person name="Labutti K."/>
            <person name="Salamov A."/>
            <person name="Andreopoulos B."/>
            <person name="Baker S.E."/>
            <person name="Barry K."/>
            <person name="Bills G."/>
            <person name="Bluhm B.H."/>
            <person name="Cannon C."/>
            <person name="Castanera R."/>
            <person name="Culley D.E."/>
            <person name="Daum C."/>
            <person name="Ezra D."/>
            <person name="Gonzalez J.B."/>
            <person name="Henrissat B."/>
            <person name="Kuo A."/>
            <person name="Liang C."/>
            <person name="Lipzen A."/>
            <person name="Lutzoni F."/>
            <person name="Magnuson J."/>
            <person name="Mondo S."/>
            <person name="Nolan M."/>
            <person name="Ohm R."/>
            <person name="Pangilinan J."/>
            <person name="Park H.-J."/>
            <person name="Ramirez L."/>
            <person name="Alfaro M."/>
            <person name="Sun H."/>
            <person name="Tritt A."/>
            <person name="Yoshinaga Y."/>
            <person name="Zwiers L.-H."/>
            <person name="Turgeon B.G."/>
            <person name="Goodwin S.B."/>
            <person name="Spatafora J.W."/>
            <person name="Crous P.W."/>
            <person name="Grigoriev I.V."/>
        </authorList>
    </citation>
    <scope>NUCLEOTIDE SEQUENCE</scope>
    <source>
        <strain evidence="30">CBS 342.82</strain>
    </source>
</reference>
<feature type="compositionally biased region" description="Basic residues" evidence="22">
    <location>
        <begin position="818"/>
        <end position="827"/>
    </location>
</feature>
<evidence type="ECO:0000256" key="16">
    <source>
        <dbReference type="ARBA" id="ARBA00023014"/>
    </source>
</evidence>
<dbReference type="InterPro" id="IPR012337">
    <property type="entry name" value="RNaseH-like_sf"/>
</dbReference>
<keyword evidence="7" id="KW-0808">Transferase</keyword>
<feature type="transmembrane region" description="Helical" evidence="23">
    <location>
        <begin position="2222"/>
        <end position="2249"/>
    </location>
</feature>
<feature type="compositionally biased region" description="Polar residues" evidence="22">
    <location>
        <begin position="508"/>
        <end position="517"/>
    </location>
</feature>
<dbReference type="PANTHER" id="PTHR45812">
    <property type="entry name" value="DNA POLYMERASE ZETA CATALYTIC SUBUNIT"/>
    <property type="match status" value="1"/>
</dbReference>
<evidence type="ECO:0000256" key="23">
    <source>
        <dbReference type="SAM" id="Phobius"/>
    </source>
</evidence>
<keyword evidence="29" id="KW-1185">Reference proteome</keyword>
<evidence type="ECO:0000256" key="6">
    <source>
        <dbReference type="ARBA" id="ARBA00022485"/>
    </source>
</evidence>
<gene>
    <name evidence="30" type="ORF">K489DRAFT_373615</name>
</gene>
<dbReference type="InterPro" id="IPR043502">
    <property type="entry name" value="DNA/RNA_pol_sf"/>
</dbReference>
<evidence type="ECO:0000256" key="13">
    <source>
        <dbReference type="ARBA" id="ARBA00022833"/>
    </source>
</evidence>
<evidence type="ECO:0000256" key="5">
    <source>
        <dbReference type="ARBA" id="ARBA00021589"/>
    </source>
</evidence>
<dbReference type="GO" id="GO:0006260">
    <property type="term" value="P:DNA replication"/>
    <property type="evidence" value="ECO:0007669"/>
    <property type="project" value="UniProtKB-KW"/>
</dbReference>
<evidence type="ECO:0000259" key="26">
    <source>
        <dbReference type="Pfam" id="PF14260"/>
    </source>
</evidence>
<name>A0A6J3LTP0_9PEZI</name>
<keyword evidence="18" id="KW-0234">DNA repair</keyword>
<keyword evidence="10" id="KW-0479">Metal-binding</keyword>
<comment type="subunit">
    <text evidence="21">Forms DNA polymerase zeta with REV7.</text>
</comment>
<evidence type="ECO:0000256" key="14">
    <source>
        <dbReference type="ARBA" id="ARBA00022932"/>
    </source>
</evidence>
<keyword evidence="19" id="KW-0539">Nucleus</keyword>
<keyword evidence="23" id="KW-0812">Transmembrane</keyword>
<dbReference type="InterPro" id="IPR025687">
    <property type="entry name" value="Znf-C4pol"/>
</dbReference>
<keyword evidence="23" id="KW-0472">Membrane</keyword>
<dbReference type="InterPro" id="IPR036397">
    <property type="entry name" value="RNaseH_sf"/>
</dbReference>
<dbReference type="GO" id="GO:0000724">
    <property type="term" value="P:double-strand break repair via homologous recombination"/>
    <property type="evidence" value="ECO:0007669"/>
    <property type="project" value="TreeGrafter"/>
</dbReference>
<dbReference type="InterPro" id="IPR030559">
    <property type="entry name" value="PolZ_Rev3"/>
</dbReference>
<comment type="subcellular location">
    <subcellularLocation>
        <location evidence="2">Nucleus</location>
    </subcellularLocation>
</comment>
<reference evidence="30" key="2">
    <citation type="submission" date="2020-04" db="EMBL/GenBank/DDBJ databases">
        <authorList>
            <consortium name="NCBI Genome Project"/>
        </authorList>
    </citation>
    <scope>NUCLEOTIDE SEQUENCE</scope>
    <source>
        <strain evidence="30">CBS 342.82</strain>
    </source>
</reference>
<dbReference type="GO" id="GO:0051539">
    <property type="term" value="F:4 iron, 4 sulfur cluster binding"/>
    <property type="evidence" value="ECO:0007669"/>
    <property type="project" value="UniProtKB-KW"/>
</dbReference>
<dbReference type="Gene3D" id="3.90.1600.10">
    <property type="entry name" value="Palm domain of DNA polymerase"/>
    <property type="match status" value="1"/>
</dbReference>
<comment type="cofactor">
    <cofactor evidence="1">
        <name>[4Fe-4S] cluster</name>
        <dbReference type="ChEBI" id="CHEBI:49883"/>
    </cofactor>
</comment>
<evidence type="ECO:0000313" key="30">
    <source>
        <dbReference type="RefSeq" id="XP_033456192.1"/>
    </source>
</evidence>
<feature type="region of interest" description="Disordered" evidence="22">
    <location>
        <begin position="407"/>
        <end position="444"/>
    </location>
</feature>
<dbReference type="InterPro" id="IPR006172">
    <property type="entry name" value="DNA-dir_DNA_pol_B"/>
</dbReference>
<dbReference type="Gene3D" id="1.10.132.60">
    <property type="entry name" value="DNA polymerase family B, C-terminal domain"/>
    <property type="match status" value="1"/>
</dbReference>
<comment type="catalytic activity">
    <reaction evidence="20">
        <text>DNA(n) + a 2'-deoxyribonucleoside 5'-triphosphate = DNA(n+1) + diphosphate</text>
        <dbReference type="Rhea" id="RHEA:22508"/>
        <dbReference type="Rhea" id="RHEA-COMP:17339"/>
        <dbReference type="Rhea" id="RHEA-COMP:17340"/>
        <dbReference type="ChEBI" id="CHEBI:33019"/>
        <dbReference type="ChEBI" id="CHEBI:61560"/>
        <dbReference type="ChEBI" id="CHEBI:173112"/>
        <dbReference type="EC" id="2.7.7.7"/>
    </reaction>
</comment>
<evidence type="ECO:0000256" key="10">
    <source>
        <dbReference type="ARBA" id="ARBA00022723"/>
    </source>
</evidence>
<dbReference type="CDD" id="cd05534">
    <property type="entry name" value="POLBc_zeta"/>
    <property type="match status" value="1"/>
</dbReference>
<evidence type="ECO:0000256" key="8">
    <source>
        <dbReference type="ARBA" id="ARBA00022695"/>
    </source>
</evidence>
<dbReference type="Pfam" id="PF00136">
    <property type="entry name" value="DNA_pol_B"/>
    <property type="match status" value="1"/>
</dbReference>
<dbReference type="GO" id="GO:0016035">
    <property type="term" value="C:zeta DNA polymerase complex"/>
    <property type="evidence" value="ECO:0007669"/>
    <property type="project" value="InterPro"/>
</dbReference>
<dbReference type="InterPro" id="IPR006133">
    <property type="entry name" value="DNA-dir_DNA_pol_B_exonuc"/>
</dbReference>
<proteinExistence type="inferred from homology"/>
<dbReference type="InterPro" id="IPR056435">
    <property type="entry name" value="DPOD/Z_N"/>
</dbReference>
<keyword evidence="12" id="KW-0863">Zinc-finger</keyword>
<dbReference type="GO" id="GO:0003887">
    <property type="term" value="F:DNA-directed DNA polymerase activity"/>
    <property type="evidence" value="ECO:0007669"/>
    <property type="project" value="UniProtKB-KW"/>
</dbReference>
<evidence type="ECO:0000256" key="7">
    <source>
        <dbReference type="ARBA" id="ARBA00022679"/>
    </source>
</evidence>
<dbReference type="Pfam" id="PF14260">
    <property type="entry name" value="zf-C4pol"/>
    <property type="match status" value="1"/>
</dbReference>
<feature type="region of interest" description="Disordered" evidence="22">
    <location>
        <begin position="2161"/>
        <end position="2183"/>
    </location>
</feature>
<protein>
    <recommendedName>
        <fullName evidence="5">DNA polymerase zeta catalytic subunit</fullName>
        <ecNumber evidence="4">2.7.7.7</ecNumber>
    </recommendedName>
</protein>
<dbReference type="InterPro" id="IPR006134">
    <property type="entry name" value="DNA-dir_DNA_pol_B_multi_dom"/>
</dbReference>
<dbReference type="SUPFAM" id="SSF53098">
    <property type="entry name" value="Ribonuclease H-like"/>
    <property type="match status" value="1"/>
</dbReference>
<evidence type="ECO:0000256" key="12">
    <source>
        <dbReference type="ARBA" id="ARBA00022771"/>
    </source>
</evidence>
<dbReference type="FunFam" id="3.30.420.10:FF:000024">
    <property type="entry name" value="DNA polymerase zeta catalytic subunit"/>
    <property type="match status" value="1"/>
</dbReference>
<accession>A0A6J3LTP0</accession>
<dbReference type="FunFam" id="1.10.132.60:FF:000007">
    <property type="entry name" value="DNA polymerase"/>
    <property type="match status" value="1"/>
</dbReference>
<feature type="transmembrane region" description="Helical" evidence="23">
    <location>
        <begin position="2293"/>
        <end position="2321"/>
    </location>
</feature>
<dbReference type="Gene3D" id="1.10.287.690">
    <property type="entry name" value="Helix hairpin bin"/>
    <property type="match status" value="1"/>
</dbReference>
<evidence type="ECO:0000256" key="19">
    <source>
        <dbReference type="ARBA" id="ARBA00023242"/>
    </source>
</evidence>
<feature type="compositionally biased region" description="Low complexity" evidence="22">
    <location>
        <begin position="569"/>
        <end position="580"/>
    </location>
</feature>
<evidence type="ECO:0000259" key="25">
    <source>
        <dbReference type="Pfam" id="PF03104"/>
    </source>
</evidence>
<dbReference type="CDD" id="cd05778">
    <property type="entry name" value="DNA_polB_zeta_exo"/>
    <property type="match status" value="1"/>
</dbReference>
<evidence type="ECO:0000259" key="28">
    <source>
        <dbReference type="Pfam" id="PF24065"/>
    </source>
</evidence>
<feature type="region of interest" description="Disordered" evidence="22">
    <location>
        <begin position="298"/>
        <end position="327"/>
    </location>
</feature>
<feature type="region of interest" description="Disordered" evidence="22">
    <location>
        <begin position="603"/>
        <end position="642"/>
    </location>
</feature>
<dbReference type="GO" id="GO:0008270">
    <property type="term" value="F:zinc ion binding"/>
    <property type="evidence" value="ECO:0007669"/>
    <property type="project" value="UniProtKB-KW"/>
</dbReference>
<dbReference type="GeneID" id="54361237"/>
<evidence type="ECO:0000256" key="15">
    <source>
        <dbReference type="ARBA" id="ARBA00023004"/>
    </source>
</evidence>